<sequence>MFHSTEKDEGTSQNKIYVASVLIGTPVGRLKMLGDEKSRLKDAHNSAASLMIRALQQG</sequence>
<reference evidence="1 2" key="1">
    <citation type="journal article" date="2018" name="Front. Plant Sci.">
        <title>Red Clover (Trifolium pratense) and Zigzag Clover (T. medium) - A Picture of Genomic Similarities and Differences.</title>
        <authorList>
            <person name="Dluhosova J."/>
            <person name="Istvanek J."/>
            <person name="Nedelnik J."/>
            <person name="Repkova J."/>
        </authorList>
    </citation>
    <scope>NUCLEOTIDE SEQUENCE [LARGE SCALE GENOMIC DNA]</scope>
    <source>
        <strain evidence="2">cv. 10/8</strain>
        <tissue evidence="1">Leaf</tissue>
    </source>
</reference>
<name>A0A392VGT3_9FABA</name>
<evidence type="ECO:0000313" key="2">
    <source>
        <dbReference type="Proteomes" id="UP000265520"/>
    </source>
</evidence>
<organism evidence="1 2">
    <name type="scientific">Trifolium medium</name>
    <dbReference type="NCBI Taxonomy" id="97028"/>
    <lineage>
        <taxon>Eukaryota</taxon>
        <taxon>Viridiplantae</taxon>
        <taxon>Streptophyta</taxon>
        <taxon>Embryophyta</taxon>
        <taxon>Tracheophyta</taxon>
        <taxon>Spermatophyta</taxon>
        <taxon>Magnoliopsida</taxon>
        <taxon>eudicotyledons</taxon>
        <taxon>Gunneridae</taxon>
        <taxon>Pentapetalae</taxon>
        <taxon>rosids</taxon>
        <taxon>fabids</taxon>
        <taxon>Fabales</taxon>
        <taxon>Fabaceae</taxon>
        <taxon>Papilionoideae</taxon>
        <taxon>50 kb inversion clade</taxon>
        <taxon>NPAAA clade</taxon>
        <taxon>Hologalegina</taxon>
        <taxon>IRL clade</taxon>
        <taxon>Trifolieae</taxon>
        <taxon>Trifolium</taxon>
    </lineage>
</organism>
<protein>
    <submittedName>
        <fullName evidence="1">Ribonuclease 3-like protein 2-like</fullName>
    </submittedName>
</protein>
<dbReference type="EMBL" id="LXQA011146045">
    <property type="protein sequence ID" value="MCI86632.1"/>
    <property type="molecule type" value="Genomic_DNA"/>
</dbReference>
<comment type="caution">
    <text evidence="1">The sequence shown here is derived from an EMBL/GenBank/DDBJ whole genome shotgun (WGS) entry which is preliminary data.</text>
</comment>
<keyword evidence="2" id="KW-1185">Reference proteome</keyword>
<proteinExistence type="predicted"/>
<dbReference type="Proteomes" id="UP000265520">
    <property type="component" value="Unassembled WGS sequence"/>
</dbReference>
<dbReference type="AlphaFoldDB" id="A0A392VGT3"/>
<accession>A0A392VGT3</accession>
<dbReference type="Gene3D" id="3.30.160.20">
    <property type="match status" value="1"/>
</dbReference>
<feature type="non-terminal residue" evidence="1">
    <location>
        <position position="58"/>
    </location>
</feature>
<evidence type="ECO:0000313" key="1">
    <source>
        <dbReference type="EMBL" id="MCI86632.1"/>
    </source>
</evidence>